<reference evidence="5 6" key="1">
    <citation type="submission" date="2019-06" db="EMBL/GenBank/DDBJ databases">
        <title>Genome sequencing of plant associated microbes to promote plant fitness in Sorghum bicolor and Oryza sativa.</title>
        <authorList>
            <person name="Coleman-Derr D."/>
        </authorList>
    </citation>
    <scope>NUCLEOTIDE SEQUENCE [LARGE SCALE GENOMIC DNA]</scope>
    <source>
        <strain evidence="5 6">KV-663</strain>
    </source>
</reference>
<dbReference type="SUPFAM" id="SSF54637">
    <property type="entry name" value="Thioesterase/thiol ester dehydrase-isomerase"/>
    <property type="match status" value="1"/>
</dbReference>
<dbReference type="Proteomes" id="UP000316747">
    <property type="component" value="Unassembled WGS sequence"/>
</dbReference>
<gene>
    <name evidence="5" type="ORF">FBY41_1153</name>
</gene>
<keyword evidence="2" id="KW-0378">Hydrolase</keyword>
<feature type="region of interest" description="Disordered" evidence="3">
    <location>
        <begin position="1"/>
        <end position="40"/>
    </location>
</feature>
<comment type="caution">
    <text evidence="5">The sequence shown here is derived from an EMBL/GenBank/DDBJ whole genome shotgun (WGS) entry which is preliminary data.</text>
</comment>
<evidence type="ECO:0000256" key="2">
    <source>
        <dbReference type="ARBA" id="ARBA00022801"/>
    </source>
</evidence>
<dbReference type="FunFam" id="3.10.129.10:FF:000022">
    <property type="entry name" value="Phenylacetic acid degradation protein"/>
    <property type="match status" value="1"/>
</dbReference>
<protein>
    <submittedName>
        <fullName evidence="5">Acyl-CoA thioesterase</fullName>
    </submittedName>
</protein>
<dbReference type="InterPro" id="IPR029069">
    <property type="entry name" value="HotDog_dom_sf"/>
</dbReference>
<dbReference type="InterPro" id="IPR052723">
    <property type="entry name" value="Acyl-CoA_thioesterase_PaaI"/>
</dbReference>
<dbReference type="NCBIfam" id="TIGR00369">
    <property type="entry name" value="unchar_dom_1"/>
    <property type="match status" value="1"/>
</dbReference>
<dbReference type="GO" id="GO:0016289">
    <property type="term" value="F:acyl-CoA hydrolase activity"/>
    <property type="evidence" value="ECO:0007669"/>
    <property type="project" value="TreeGrafter"/>
</dbReference>
<dbReference type="CDD" id="cd03443">
    <property type="entry name" value="PaaI_thioesterase"/>
    <property type="match status" value="1"/>
</dbReference>
<keyword evidence="6" id="KW-1185">Reference proteome</keyword>
<feature type="domain" description="Thioesterase" evidence="4">
    <location>
        <begin position="88"/>
        <end position="160"/>
    </location>
</feature>
<name>A0A543I2E9_9MICO</name>
<dbReference type="PANTHER" id="PTHR42856:SF1">
    <property type="entry name" value="ACYL-COENZYME A THIOESTERASE PAAI"/>
    <property type="match status" value="1"/>
</dbReference>
<dbReference type="InterPro" id="IPR011973">
    <property type="entry name" value="PaaD"/>
</dbReference>
<dbReference type="RefSeq" id="WP_185748906.1">
    <property type="nucleotide sequence ID" value="NZ_VFPM01000001.1"/>
</dbReference>
<dbReference type="Gene3D" id="3.10.129.10">
    <property type="entry name" value="Hotdog Thioesterase"/>
    <property type="match status" value="1"/>
</dbReference>
<dbReference type="InterPro" id="IPR003736">
    <property type="entry name" value="PAAI_dom"/>
</dbReference>
<proteinExistence type="inferred from homology"/>
<dbReference type="InterPro" id="IPR006683">
    <property type="entry name" value="Thioestr_dom"/>
</dbReference>
<dbReference type="EMBL" id="VFPM01000001">
    <property type="protein sequence ID" value="TQM64774.1"/>
    <property type="molecule type" value="Genomic_DNA"/>
</dbReference>
<dbReference type="PANTHER" id="PTHR42856">
    <property type="entry name" value="ACYL-COENZYME A THIOESTERASE PAAI"/>
    <property type="match status" value="1"/>
</dbReference>
<sequence>MSDETPSAVADTLGPPIRGDAGAHAGGDITSTGGTPGGREAEGLAFARQMWADDEASRALGMEAVVIETDHAVVRMRVRDDMVNGHAITHGGYVFTLADSCFALACNSQGRLTVAAGADIAFTAPSRLGDVLVADARVRTAYGRSGLTDVTVRREADGQVIAEFRGRSRSLT</sequence>
<dbReference type="Pfam" id="PF03061">
    <property type="entry name" value="4HBT"/>
    <property type="match status" value="1"/>
</dbReference>
<evidence type="ECO:0000256" key="1">
    <source>
        <dbReference type="ARBA" id="ARBA00008324"/>
    </source>
</evidence>
<evidence type="ECO:0000313" key="6">
    <source>
        <dbReference type="Proteomes" id="UP000316747"/>
    </source>
</evidence>
<dbReference type="NCBIfam" id="TIGR02286">
    <property type="entry name" value="PaaD"/>
    <property type="match status" value="1"/>
</dbReference>
<dbReference type="AlphaFoldDB" id="A0A543I2E9"/>
<evidence type="ECO:0000313" key="5">
    <source>
        <dbReference type="EMBL" id="TQM64774.1"/>
    </source>
</evidence>
<evidence type="ECO:0000256" key="3">
    <source>
        <dbReference type="SAM" id="MobiDB-lite"/>
    </source>
</evidence>
<accession>A0A543I2E9</accession>
<evidence type="ECO:0000259" key="4">
    <source>
        <dbReference type="Pfam" id="PF03061"/>
    </source>
</evidence>
<organism evidence="5 6">
    <name type="scientific">Humibacillus xanthopallidus</name>
    <dbReference type="NCBI Taxonomy" id="412689"/>
    <lineage>
        <taxon>Bacteria</taxon>
        <taxon>Bacillati</taxon>
        <taxon>Actinomycetota</taxon>
        <taxon>Actinomycetes</taxon>
        <taxon>Micrococcales</taxon>
        <taxon>Intrasporangiaceae</taxon>
        <taxon>Humibacillus</taxon>
    </lineage>
</organism>
<comment type="similarity">
    <text evidence="1">Belongs to the thioesterase PaaI family.</text>
</comment>